<dbReference type="Proteomes" id="UP000585579">
    <property type="component" value="Unassembled WGS sequence"/>
</dbReference>
<evidence type="ECO:0000313" key="4">
    <source>
        <dbReference type="Proteomes" id="UP000053087"/>
    </source>
</evidence>
<keyword evidence="1" id="KW-0472">Membrane</keyword>
<dbReference type="Proteomes" id="UP000053087">
    <property type="component" value="Chromosome"/>
</dbReference>
<feature type="transmembrane region" description="Helical" evidence="1">
    <location>
        <begin position="184"/>
        <end position="206"/>
    </location>
</feature>
<feature type="transmembrane region" description="Helical" evidence="1">
    <location>
        <begin position="71"/>
        <end position="91"/>
    </location>
</feature>
<proteinExistence type="predicted"/>
<feature type="transmembrane region" description="Helical" evidence="1">
    <location>
        <begin position="21"/>
        <end position="42"/>
    </location>
</feature>
<dbReference type="AlphaFoldDB" id="A0A660HTT0"/>
<evidence type="ECO:0000313" key="5">
    <source>
        <dbReference type="Proteomes" id="UP000585579"/>
    </source>
</evidence>
<dbReference type="EMBL" id="CP032683">
    <property type="protein sequence ID" value="AYK15737.1"/>
    <property type="molecule type" value="Genomic_DNA"/>
</dbReference>
<feature type="transmembrane region" description="Helical" evidence="1">
    <location>
        <begin position="128"/>
        <end position="145"/>
    </location>
</feature>
<gene>
    <name evidence="2" type="ORF">AOB57_011540</name>
    <name evidence="3" type="ORF">GX302_03095</name>
</gene>
<feature type="transmembrane region" description="Helical" evidence="1">
    <location>
        <begin position="103"/>
        <end position="122"/>
    </location>
</feature>
<dbReference type="PANTHER" id="PTHR37314:SF4">
    <property type="entry name" value="UPF0700 TRANSMEMBRANE PROTEIN YOAK"/>
    <property type="match status" value="1"/>
</dbReference>
<evidence type="ECO:0000313" key="2">
    <source>
        <dbReference type="EMBL" id="AYK15737.1"/>
    </source>
</evidence>
<reference evidence="3 5" key="3">
    <citation type="journal article" date="2020" name="Biotechnol. Biofuels">
        <title>New insights from the biogas microbiome by comprehensive genome-resolved metagenomics of nearly 1600 species originating from multiple anaerobic digesters.</title>
        <authorList>
            <person name="Campanaro S."/>
            <person name="Treu L."/>
            <person name="Rodriguez-R L.M."/>
            <person name="Kovalovszki A."/>
            <person name="Ziels R.M."/>
            <person name="Maus I."/>
            <person name="Zhu X."/>
            <person name="Kougias P.G."/>
            <person name="Basile A."/>
            <person name="Luo G."/>
            <person name="Schluter A."/>
            <person name="Konstantinidis K.T."/>
            <person name="Angelidaki I."/>
        </authorList>
    </citation>
    <scope>NUCLEOTIDE SEQUENCE [LARGE SCALE GENOMIC DNA]</scope>
    <source>
        <strain evidence="3">AS22ysBPME_46</strain>
    </source>
</reference>
<accession>A0A660HTT0</accession>
<dbReference type="EMBL" id="JAAYQL010000018">
    <property type="protein sequence ID" value="NLK31842.1"/>
    <property type="molecule type" value="Genomic_DNA"/>
</dbReference>
<feature type="transmembrane region" description="Helical" evidence="1">
    <location>
        <begin position="212"/>
        <end position="229"/>
    </location>
</feature>
<keyword evidence="1" id="KW-0812">Transmembrane</keyword>
<reference evidence="2" key="2">
    <citation type="submission" date="2018-10" db="EMBL/GenBank/DDBJ databases">
        <authorList>
            <person name="Fischer M.A."/>
            <person name="Kern T."/>
            <person name="Deppenmeier U."/>
            <person name="Schmitz R.A."/>
            <person name="Rother M."/>
        </authorList>
    </citation>
    <scope>NUCLEOTIDE SEQUENCE</scope>
    <source>
        <strain evidence="2">E03.2</strain>
    </source>
</reference>
<dbReference type="OrthoDB" id="135833at2157"/>
<evidence type="ECO:0000313" key="3">
    <source>
        <dbReference type="EMBL" id="NLK31842.1"/>
    </source>
</evidence>
<evidence type="ECO:0000256" key="1">
    <source>
        <dbReference type="SAM" id="Phobius"/>
    </source>
</evidence>
<keyword evidence="4" id="KW-1185">Reference proteome</keyword>
<sequence>MIKMQMTKNENKIRFKKLTSESVELGILLTLVGGFLDAYTFVGRGGVFANAQTGNVVLMGIEAATGEWEKAVLYAVPILAFIVGVVVAEMIKKPSMRLLIPDTERAVLILEIAVLFIVGFIPYTGPDMMVTVAISFVAAIQFSIFRKLDGSPYNTIAITGNLRSATQEAYLAVTRKDYKSAFQAVRFSMINLSFLAGAILGGLLTSFIGVKAVWVTVIVLICPVILLSTDEYKSKNVRIDVKGSGV</sequence>
<keyword evidence="1" id="KW-1133">Transmembrane helix</keyword>
<reference evidence="2 4" key="1">
    <citation type="journal article" date="2016" name="Int. J. Syst. Evol. Microbiol.">
        <title>Methanosarcina flavescens sp. nov., a methanogenic archaeon isolated from a full-scale anaerobic digester.</title>
        <authorList>
            <person name="Kern T."/>
            <person name="Fischer M.A."/>
            <person name="Deppenmeier U."/>
            <person name="Schmitz R.A."/>
            <person name="Rother M."/>
        </authorList>
    </citation>
    <scope>NUCLEOTIDE SEQUENCE [LARGE SCALE GENOMIC DNA]</scope>
    <source>
        <strain evidence="2 4">E03.2</strain>
    </source>
</reference>
<dbReference type="InterPro" id="IPR010699">
    <property type="entry name" value="DUF1275"/>
</dbReference>
<name>A0A660HTT0_9EURY</name>
<dbReference type="PANTHER" id="PTHR37314">
    <property type="entry name" value="SLR0142 PROTEIN"/>
    <property type="match status" value="1"/>
</dbReference>
<protein>
    <submittedName>
        <fullName evidence="2">DUF1275 domain-containing protein</fullName>
    </submittedName>
</protein>
<dbReference type="Pfam" id="PF06912">
    <property type="entry name" value="DUF1275"/>
    <property type="match status" value="1"/>
</dbReference>
<organism evidence="2 4">
    <name type="scientific">Methanosarcina flavescens</name>
    <dbReference type="NCBI Taxonomy" id="1715806"/>
    <lineage>
        <taxon>Archaea</taxon>
        <taxon>Methanobacteriati</taxon>
        <taxon>Methanobacteriota</taxon>
        <taxon>Stenosarchaea group</taxon>
        <taxon>Methanomicrobia</taxon>
        <taxon>Methanosarcinales</taxon>
        <taxon>Methanosarcinaceae</taxon>
        <taxon>Methanosarcina</taxon>
    </lineage>
</organism>
<dbReference type="KEGG" id="mfz:AOB57_011540"/>